<gene>
    <name evidence="3" type="ORF">CERSUDRAFT_92580</name>
</gene>
<feature type="region of interest" description="Disordered" evidence="1">
    <location>
        <begin position="48"/>
        <end position="108"/>
    </location>
</feature>
<organism evidence="3 4">
    <name type="scientific">Ceriporiopsis subvermispora (strain B)</name>
    <name type="common">White-rot fungus</name>
    <name type="synonym">Gelatoporia subvermispora</name>
    <dbReference type="NCBI Taxonomy" id="914234"/>
    <lineage>
        <taxon>Eukaryota</taxon>
        <taxon>Fungi</taxon>
        <taxon>Dikarya</taxon>
        <taxon>Basidiomycota</taxon>
        <taxon>Agaricomycotina</taxon>
        <taxon>Agaricomycetes</taxon>
        <taxon>Polyporales</taxon>
        <taxon>Gelatoporiaceae</taxon>
        <taxon>Gelatoporia</taxon>
    </lineage>
</organism>
<dbReference type="EMBL" id="KB445793">
    <property type="protein sequence ID" value="EMD40084.1"/>
    <property type="molecule type" value="Genomic_DNA"/>
</dbReference>
<dbReference type="STRING" id="914234.M2PTN6"/>
<proteinExistence type="predicted"/>
<dbReference type="Proteomes" id="UP000016930">
    <property type="component" value="Unassembled WGS sequence"/>
</dbReference>
<evidence type="ECO:0000256" key="1">
    <source>
        <dbReference type="SAM" id="MobiDB-lite"/>
    </source>
</evidence>
<feature type="transmembrane region" description="Helical" evidence="2">
    <location>
        <begin position="181"/>
        <end position="202"/>
    </location>
</feature>
<evidence type="ECO:0000313" key="4">
    <source>
        <dbReference type="Proteomes" id="UP000016930"/>
    </source>
</evidence>
<keyword evidence="2" id="KW-1133">Transmembrane helix</keyword>
<sequence length="204" mass="22584">MSAQITPTPASSISKVRSLLGSWRRAPTETDLEAQTISGVHVPVELELAAPPAAQTPAPRAQSPAEEEGTNPIDDFFGVTRRAGTQDSRHDAVREPLQQDAPPPYVADPPAYTRKAEFPTLAMYLFKFGFLFPLFWIAGALILLSPPREPEEWASTKTEAERKELMEIMRRSEIKWAKRCLFASCLLALIVVVIVLTAILVMRS</sequence>
<dbReference type="OrthoDB" id="3358294at2759"/>
<evidence type="ECO:0000313" key="3">
    <source>
        <dbReference type="EMBL" id="EMD40084.1"/>
    </source>
</evidence>
<dbReference type="AlphaFoldDB" id="M2PTN6"/>
<name>M2PTN6_CERS8</name>
<keyword evidence="2" id="KW-0812">Transmembrane</keyword>
<keyword evidence="4" id="KW-1185">Reference proteome</keyword>
<evidence type="ECO:0008006" key="5">
    <source>
        <dbReference type="Google" id="ProtNLM"/>
    </source>
</evidence>
<protein>
    <recommendedName>
        <fullName evidence="5">Transmembrane protein</fullName>
    </recommendedName>
</protein>
<accession>M2PTN6</accession>
<dbReference type="HOGENOM" id="CLU_103448_0_0_1"/>
<evidence type="ECO:0000256" key="2">
    <source>
        <dbReference type="SAM" id="Phobius"/>
    </source>
</evidence>
<feature type="compositionally biased region" description="Low complexity" evidence="1">
    <location>
        <begin position="49"/>
        <end position="64"/>
    </location>
</feature>
<reference evidence="3 4" key="1">
    <citation type="journal article" date="2012" name="Proc. Natl. Acad. Sci. U.S.A.">
        <title>Comparative genomics of Ceriporiopsis subvermispora and Phanerochaete chrysosporium provide insight into selective ligninolysis.</title>
        <authorList>
            <person name="Fernandez-Fueyo E."/>
            <person name="Ruiz-Duenas F.J."/>
            <person name="Ferreira P."/>
            <person name="Floudas D."/>
            <person name="Hibbett D.S."/>
            <person name="Canessa P."/>
            <person name="Larrondo L.F."/>
            <person name="James T.Y."/>
            <person name="Seelenfreund D."/>
            <person name="Lobos S."/>
            <person name="Polanco R."/>
            <person name="Tello M."/>
            <person name="Honda Y."/>
            <person name="Watanabe T."/>
            <person name="Watanabe T."/>
            <person name="Ryu J.S."/>
            <person name="Kubicek C.P."/>
            <person name="Schmoll M."/>
            <person name="Gaskell J."/>
            <person name="Hammel K.E."/>
            <person name="St John F.J."/>
            <person name="Vanden Wymelenberg A."/>
            <person name="Sabat G."/>
            <person name="Splinter BonDurant S."/>
            <person name="Syed K."/>
            <person name="Yadav J.S."/>
            <person name="Doddapaneni H."/>
            <person name="Subramanian V."/>
            <person name="Lavin J.L."/>
            <person name="Oguiza J.A."/>
            <person name="Perez G."/>
            <person name="Pisabarro A.G."/>
            <person name="Ramirez L."/>
            <person name="Santoyo F."/>
            <person name="Master E."/>
            <person name="Coutinho P.M."/>
            <person name="Henrissat B."/>
            <person name="Lombard V."/>
            <person name="Magnuson J.K."/>
            <person name="Kuees U."/>
            <person name="Hori C."/>
            <person name="Igarashi K."/>
            <person name="Samejima M."/>
            <person name="Held B.W."/>
            <person name="Barry K.W."/>
            <person name="LaButti K.M."/>
            <person name="Lapidus A."/>
            <person name="Lindquist E.A."/>
            <person name="Lucas S.M."/>
            <person name="Riley R."/>
            <person name="Salamov A.A."/>
            <person name="Hoffmeister D."/>
            <person name="Schwenk D."/>
            <person name="Hadar Y."/>
            <person name="Yarden O."/>
            <person name="de Vries R.P."/>
            <person name="Wiebenga A."/>
            <person name="Stenlid J."/>
            <person name="Eastwood D."/>
            <person name="Grigoriev I.V."/>
            <person name="Berka R.M."/>
            <person name="Blanchette R.A."/>
            <person name="Kersten P."/>
            <person name="Martinez A.T."/>
            <person name="Vicuna R."/>
            <person name="Cullen D."/>
        </authorList>
    </citation>
    <scope>NUCLEOTIDE SEQUENCE [LARGE SCALE GENOMIC DNA]</scope>
    <source>
        <strain evidence="3 4">B</strain>
    </source>
</reference>
<keyword evidence="2" id="KW-0472">Membrane</keyword>
<feature type="transmembrane region" description="Helical" evidence="2">
    <location>
        <begin position="124"/>
        <end position="144"/>
    </location>
</feature>